<name>A9DPG8_9FLAO</name>
<dbReference type="Pfam" id="PF03544">
    <property type="entry name" value="TonB_C"/>
    <property type="match status" value="1"/>
</dbReference>
<sequence>MKNVNHTENVNANGVQESHLARKNDLKVQKNPLLRFSVSLALSLFIVYTIFQIQTPKEAELANDVTVIQDDAYYMPAFTAEVIKVKEPKPEPIVKPTLIIDKIKPVDDETKIKDQVLKTSEDPVEVSDKFDPNSVNVIDEPTDDPVDLEVPFAFVEDAPIFPGCEKYKSKKEQKKCMSEKIQKHVNKKFNTRIAEDVGLEEGVKRINVLFTIDENGNVIGIQSRAPHPKLQKEAERVVRLLPKMTPGKQRNQNVKVKYTLPIIFRVD</sequence>
<evidence type="ECO:0000256" key="1">
    <source>
        <dbReference type="SAM" id="MobiDB-lite"/>
    </source>
</evidence>
<dbReference type="AlphaFoldDB" id="A9DPG8"/>
<evidence type="ECO:0000313" key="4">
    <source>
        <dbReference type="EMBL" id="EDP97432.1"/>
    </source>
</evidence>
<dbReference type="EMBL" id="ABIB01000002">
    <property type="protein sequence ID" value="EDP97432.1"/>
    <property type="molecule type" value="Genomic_DNA"/>
</dbReference>
<evidence type="ECO:0000259" key="3">
    <source>
        <dbReference type="Pfam" id="PF03544"/>
    </source>
</evidence>
<dbReference type="STRING" id="391587.KAOT1_19757"/>
<feature type="region of interest" description="Disordered" evidence="1">
    <location>
        <begin position="123"/>
        <end position="142"/>
    </location>
</feature>
<proteinExistence type="predicted"/>
<comment type="caution">
    <text evidence="4">The sequence shown here is derived from an EMBL/GenBank/DDBJ whole genome shotgun (WGS) entry which is preliminary data.</text>
</comment>
<feature type="transmembrane region" description="Helical" evidence="2">
    <location>
        <begin position="32"/>
        <end position="51"/>
    </location>
</feature>
<dbReference type="RefSeq" id="WP_007096482.1">
    <property type="nucleotide sequence ID" value="NZ_CP142125.1"/>
</dbReference>
<dbReference type="GO" id="GO:0055085">
    <property type="term" value="P:transmembrane transport"/>
    <property type="evidence" value="ECO:0007669"/>
    <property type="project" value="InterPro"/>
</dbReference>
<accession>A9DPG8</accession>
<dbReference type="InterPro" id="IPR037682">
    <property type="entry name" value="TonB_C"/>
</dbReference>
<keyword evidence="2" id="KW-1133">Transmembrane helix</keyword>
<dbReference type="Gene3D" id="3.30.1150.10">
    <property type="match status" value="1"/>
</dbReference>
<dbReference type="OrthoDB" id="1522859at2"/>
<dbReference type="eggNOG" id="COG0810">
    <property type="taxonomic scope" value="Bacteria"/>
</dbReference>
<dbReference type="Proteomes" id="UP000002945">
    <property type="component" value="Unassembled WGS sequence"/>
</dbReference>
<organism evidence="4 5">
    <name type="scientific">Kordia algicida OT-1</name>
    <dbReference type="NCBI Taxonomy" id="391587"/>
    <lineage>
        <taxon>Bacteria</taxon>
        <taxon>Pseudomonadati</taxon>
        <taxon>Bacteroidota</taxon>
        <taxon>Flavobacteriia</taxon>
        <taxon>Flavobacteriales</taxon>
        <taxon>Flavobacteriaceae</taxon>
        <taxon>Kordia</taxon>
    </lineage>
</organism>
<keyword evidence="2" id="KW-0812">Transmembrane</keyword>
<evidence type="ECO:0000256" key="2">
    <source>
        <dbReference type="SAM" id="Phobius"/>
    </source>
</evidence>
<keyword evidence="5" id="KW-1185">Reference proteome</keyword>
<keyword evidence="2" id="KW-0472">Membrane</keyword>
<feature type="domain" description="TonB C-terminal" evidence="3">
    <location>
        <begin position="206"/>
        <end position="265"/>
    </location>
</feature>
<protein>
    <submittedName>
        <fullName evidence="4">TonB</fullName>
    </submittedName>
</protein>
<reference evidence="4 5" key="1">
    <citation type="journal article" date="2011" name="J. Bacteriol.">
        <title>Genome sequence of the algicidal bacterium Kordia algicida OT-1.</title>
        <authorList>
            <person name="Lee H.S."/>
            <person name="Kang S.G."/>
            <person name="Kwon K.K."/>
            <person name="Lee J.H."/>
            <person name="Kim S.J."/>
        </authorList>
    </citation>
    <scope>NUCLEOTIDE SEQUENCE [LARGE SCALE GENOMIC DNA]</scope>
    <source>
        <strain evidence="4 5">OT-1</strain>
    </source>
</reference>
<evidence type="ECO:0000313" key="5">
    <source>
        <dbReference type="Proteomes" id="UP000002945"/>
    </source>
</evidence>
<dbReference type="SUPFAM" id="SSF74653">
    <property type="entry name" value="TolA/TonB C-terminal domain"/>
    <property type="match status" value="1"/>
</dbReference>
<dbReference type="HOGENOM" id="CLU_065795_1_1_10"/>
<gene>
    <name evidence="4" type="ORF">KAOT1_19757</name>
</gene>